<dbReference type="OrthoDB" id="6672914at2"/>
<accession>A0A1J0EQU0</accession>
<reference evidence="2" key="1">
    <citation type="submission" date="2016-10" db="EMBL/GenBank/DDBJ databases">
        <title>Pseudomonas frederiksbergensis ERGS4:02 complete genome.</title>
        <authorList>
            <person name="Kumar R."/>
            <person name="Acharya V."/>
            <person name="Singh D."/>
        </authorList>
    </citation>
    <scope>NUCLEOTIDE SEQUENCE [LARGE SCALE GENOMIC DNA]</scope>
    <source>
        <strain evidence="2">ERGS4:02</strain>
    </source>
</reference>
<name>A0A1J0EQU0_9PSED</name>
<dbReference type="InterPro" id="IPR027417">
    <property type="entry name" value="P-loop_NTPase"/>
</dbReference>
<evidence type="ECO:0008006" key="3">
    <source>
        <dbReference type="Google" id="ProtNLM"/>
    </source>
</evidence>
<dbReference type="AlphaFoldDB" id="A0A1J0EQU0"/>
<gene>
    <name evidence="1" type="ORF">BLL42_22235</name>
</gene>
<dbReference type="GeneID" id="46911002"/>
<evidence type="ECO:0000313" key="2">
    <source>
        <dbReference type="Proteomes" id="UP000182567"/>
    </source>
</evidence>
<dbReference type="Gene3D" id="3.40.50.300">
    <property type="entry name" value="P-loop containing nucleotide triphosphate hydrolases"/>
    <property type="match status" value="1"/>
</dbReference>
<organism evidence="1 2">
    <name type="scientific">Pseudomonas frederiksbergensis</name>
    <dbReference type="NCBI Taxonomy" id="104087"/>
    <lineage>
        <taxon>Bacteria</taxon>
        <taxon>Pseudomonadati</taxon>
        <taxon>Pseudomonadota</taxon>
        <taxon>Gammaproteobacteria</taxon>
        <taxon>Pseudomonadales</taxon>
        <taxon>Pseudomonadaceae</taxon>
        <taxon>Pseudomonas</taxon>
    </lineage>
</organism>
<evidence type="ECO:0000313" key="1">
    <source>
        <dbReference type="EMBL" id="APC18307.1"/>
    </source>
</evidence>
<dbReference type="RefSeq" id="WP_071554352.1">
    <property type="nucleotide sequence ID" value="NZ_CP017886.1"/>
</dbReference>
<dbReference type="Proteomes" id="UP000182567">
    <property type="component" value="Chromosome"/>
</dbReference>
<dbReference type="InterPro" id="IPR008868">
    <property type="entry name" value="TniB"/>
</dbReference>
<dbReference type="EMBL" id="CP017886">
    <property type="protein sequence ID" value="APC18307.1"/>
    <property type="molecule type" value="Genomic_DNA"/>
</dbReference>
<proteinExistence type="predicted"/>
<dbReference type="Pfam" id="PF05621">
    <property type="entry name" value="TniB"/>
    <property type="match status" value="1"/>
</dbReference>
<sequence length="308" mass="34201">MNKIEVILDTFNKFTIPHSQYQAAIDCILTSIETTRERGTPCCALMTGDSGTGKSSICKRVELMLGPPHDQLSEKGMTSVLPCLNCSVPAQPTIKSLAEEILVKLGTPMAGHVGALEHRIVQSLITRQVQLCFLDEFHHLATRGAEKTQRVTCDWMKYLLNESGVPICLAGEVGYDLIIDAHPQLARRYPYRIALKPLPFSRTPDAEFRKVLSALTGEMIKLGKLEDYIYLADEHFAAAIYMGCAGNMDGLRLVLYAAFKRSLARGNRTLLSEDFASTINMLHIPTRIRPDKNPFLISTDAVYQAISK</sequence>
<dbReference type="SUPFAM" id="SSF52540">
    <property type="entry name" value="P-loop containing nucleoside triphosphate hydrolases"/>
    <property type="match status" value="1"/>
</dbReference>
<protein>
    <recommendedName>
        <fullName evidence="3">TniB protein</fullName>
    </recommendedName>
</protein>